<dbReference type="InterPro" id="IPR004480">
    <property type="entry name" value="Monothiol_GRX-rel"/>
</dbReference>
<organism evidence="5 6">
    <name type="scientific">Cyanidium caldarium</name>
    <name type="common">Red alga</name>
    <dbReference type="NCBI Taxonomy" id="2771"/>
    <lineage>
        <taxon>Eukaryota</taxon>
        <taxon>Rhodophyta</taxon>
        <taxon>Bangiophyceae</taxon>
        <taxon>Cyanidiales</taxon>
        <taxon>Cyanidiaceae</taxon>
        <taxon>Cyanidium</taxon>
    </lineage>
</organism>
<feature type="domain" description="Glutaredoxin" evidence="4">
    <location>
        <begin position="145"/>
        <end position="212"/>
    </location>
</feature>
<dbReference type="PANTHER" id="PTHR10293:SF73">
    <property type="entry name" value="GLUTAREDOXIN-3"/>
    <property type="match status" value="1"/>
</dbReference>
<evidence type="ECO:0000313" key="6">
    <source>
        <dbReference type="Proteomes" id="UP001301350"/>
    </source>
</evidence>
<dbReference type="InterPro" id="IPR036249">
    <property type="entry name" value="Thioredoxin-like_sf"/>
</dbReference>
<gene>
    <name evidence="5" type="ORF">CDCA_CDCA03G1107</name>
</gene>
<dbReference type="CDD" id="cd03028">
    <property type="entry name" value="GRX_PICOT_like"/>
    <property type="match status" value="1"/>
</dbReference>
<dbReference type="Gene3D" id="3.40.30.10">
    <property type="entry name" value="Glutaredoxin"/>
    <property type="match status" value="1"/>
</dbReference>
<evidence type="ECO:0000256" key="3">
    <source>
        <dbReference type="ARBA" id="ARBA00023014"/>
    </source>
</evidence>
<dbReference type="GO" id="GO:0051536">
    <property type="term" value="F:iron-sulfur cluster binding"/>
    <property type="evidence" value="ECO:0007669"/>
    <property type="project" value="UniProtKB-KW"/>
</dbReference>
<evidence type="ECO:0000256" key="2">
    <source>
        <dbReference type="ARBA" id="ARBA00023004"/>
    </source>
</evidence>
<dbReference type="EMBL" id="JANCYW010000003">
    <property type="protein sequence ID" value="KAK4535082.1"/>
    <property type="molecule type" value="Genomic_DNA"/>
</dbReference>
<dbReference type="InterPro" id="IPR033658">
    <property type="entry name" value="GRX_PICOT-like"/>
</dbReference>
<keyword evidence="6" id="KW-1185">Reference proteome</keyword>
<dbReference type="AlphaFoldDB" id="A0AAV9IS08"/>
<sequence length="240" mass="26061">MSPTGTLPTGSTVEKWLQTLPPSQPTVLFLFASEPESGRRASEAVYAALRACQSAYAQLRCVSLDVATDSDASGPTVATLLRAYAVESAPTVLYFASGAPEPSERVVGAWPARVSAAAERLVQEDAEKQARVRARIERLLASHPVMLFMKGTPETPRCGFSKQMVQLLMQEMPLPTDSLGTFDILEDEEIRQGLKAYANWPTYPQLYVKGELLGGLDICRQLASTGELQKVVREATSSPN</sequence>
<dbReference type="InterPro" id="IPR002109">
    <property type="entry name" value="Glutaredoxin"/>
</dbReference>
<dbReference type="Proteomes" id="UP001301350">
    <property type="component" value="Unassembled WGS sequence"/>
</dbReference>
<dbReference type="GO" id="GO:0046872">
    <property type="term" value="F:metal ion binding"/>
    <property type="evidence" value="ECO:0007669"/>
    <property type="project" value="UniProtKB-KW"/>
</dbReference>
<keyword evidence="2" id="KW-0408">Iron</keyword>
<dbReference type="GO" id="GO:0005634">
    <property type="term" value="C:nucleus"/>
    <property type="evidence" value="ECO:0007669"/>
    <property type="project" value="TreeGrafter"/>
</dbReference>
<name>A0AAV9IS08_CYACA</name>
<reference evidence="5 6" key="1">
    <citation type="submission" date="2022-07" db="EMBL/GenBank/DDBJ databases">
        <title>Genome-wide signatures of adaptation to extreme environments.</title>
        <authorList>
            <person name="Cho C.H."/>
            <person name="Yoon H.S."/>
        </authorList>
    </citation>
    <scope>NUCLEOTIDE SEQUENCE [LARGE SCALE GENOMIC DNA]</scope>
    <source>
        <strain evidence="5 6">DBV 063 E5</strain>
    </source>
</reference>
<protein>
    <recommendedName>
        <fullName evidence="4">Glutaredoxin domain-containing protein</fullName>
    </recommendedName>
</protein>
<comment type="caution">
    <text evidence="5">The sequence shown here is derived from an EMBL/GenBank/DDBJ whole genome shotgun (WGS) entry which is preliminary data.</text>
</comment>
<dbReference type="SUPFAM" id="SSF52833">
    <property type="entry name" value="Thioredoxin-like"/>
    <property type="match status" value="1"/>
</dbReference>
<dbReference type="GO" id="GO:0005829">
    <property type="term" value="C:cytosol"/>
    <property type="evidence" value="ECO:0007669"/>
    <property type="project" value="TreeGrafter"/>
</dbReference>
<evidence type="ECO:0000259" key="4">
    <source>
        <dbReference type="Pfam" id="PF00462"/>
    </source>
</evidence>
<dbReference type="FunFam" id="3.40.30.10:FF:000012">
    <property type="entry name" value="Monothiol glutaredoxin"/>
    <property type="match status" value="1"/>
</dbReference>
<dbReference type="PROSITE" id="PS51354">
    <property type="entry name" value="GLUTAREDOXIN_2"/>
    <property type="match status" value="1"/>
</dbReference>
<dbReference type="GO" id="GO:0006879">
    <property type="term" value="P:intracellular iron ion homeostasis"/>
    <property type="evidence" value="ECO:0007669"/>
    <property type="project" value="TreeGrafter"/>
</dbReference>
<dbReference type="Pfam" id="PF00462">
    <property type="entry name" value="Glutaredoxin"/>
    <property type="match status" value="1"/>
</dbReference>
<keyword evidence="3" id="KW-0411">Iron-sulfur</keyword>
<dbReference type="PANTHER" id="PTHR10293">
    <property type="entry name" value="GLUTAREDOXIN FAMILY MEMBER"/>
    <property type="match status" value="1"/>
</dbReference>
<keyword evidence="1" id="KW-0479">Metal-binding</keyword>
<evidence type="ECO:0000313" key="5">
    <source>
        <dbReference type="EMBL" id="KAK4535082.1"/>
    </source>
</evidence>
<evidence type="ECO:0000256" key="1">
    <source>
        <dbReference type="ARBA" id="ARBA00022723"/>
    </source>
</evidence>
<accession>A0AAV9IS08</accession>
<proteinExistence type="predicted"/>